<evidence type="ECO:0000256" key="1">
    <source>
        <dbReference type="ARBA" id="ARBA00008919"/>
    </source>
</evidence>
<evidence type="ECO:0000256" key="2">
    <source>
        <dbReference type="ARBA" id="ARBA00022676"/>
    </source>
</evidence>
<dbReference type="RefSeq" id="WP_011820696.1">
    <property type="nucleotide sequence ID" value="NC_008817.1"/>
</dbReference>
<dbReference type="PANTHER" id="PTHR11929:SF194">
    <property type="entry name" value="ALPHA-(1,3)-FUCOSYLTRANSFERASE 10"/>
    <property type="match status" value="1"/>
</dbReference>
<dbReference type="SUPFAM" id="SSF53756">
    <property type="entry name" value="UDP-Glycosyltransferase/glycogen phosphorylase"/>
    <property type="match status" value="1"/>
</dbReference>
<dbReference type="InterPro" id="IPR038577">
    <property type="entry name" value="GT10-like_C_sf"/>
</dbReference>
<comment type="similarity">
    <text evidence="1">Belongs to the glycosyltransferase 10 family.</text>
</comment>
<dbReference type="InterPro" id="IPR001503">
    <property type="entry name" value="Glyco_trans_10"/>
</dbReference>
<proteinExistence type="inferred from homology"/>
<dbReference type="GO" id="GO:0016020">
    <property type="term" value="C:membrane"/>
    <property type="evidence" value="ECO:0007669"/>
    <property type="project" value="InterPro"/>
</dbReference>
<name>A2BXT8_PROM5</name>
<dbReference type="AlphaFoldDB" id="A2BXT8"/>
<sequence>MKASLVTYDNALNNRIFDSNKRDDTSKKYIILKKKLEENNIFLETYDINSQEESIFSIYFDVNKKALSQKRSPINILIARESPIINKLNNSKYYLDQFDLVMTWNRELCDQKKIFWIGYGNSSELYAKDLNLIYKRKSGNICSIISKKYSNNKYSLYKEREEAMEFFKKTNLGIDLYGYGWDLRQFRGIYRPLNKIPLAKKFLYKTPQFYKGTVEKKLKTFINYKFSLCFENCSHNGYITEKIFDSMFAGCIPVYLGCPNITQEIDPYTFINKSDFSSYKELYLYLNSMTKKEYLFRIKKIIEFYYKYIKTTHYDQVWANYICQKCICLVDSFNNKKS</sequence>
<evidence type="ECO:0000259" key="4">
    <source>
        <dbReference type="Pfam" id="PF00852"/>
    </source>
</evidence>
<dbReference type="HOGENOM" id="CLU_056490_0_0_3"/>
<accession>A2BXT8</accession>
<dbReference type="CAZy" id="GT10">
    <property type="family name" value="Glycosyltransferase Family 10"/>
</dbReference>
<organism evidence="5 6">
    <name type="scientific">Prochlorococcus marinus (strain MIT 9515)</name>
    <dbReference type="NCBI Taxonomy" id="167542"/>
    <lineage>
        <taxon>Bacteria</taxon>
        <taxon>Bacillati</taxon>
        <taxon>Cyanobacteriota</taxon>
        <taxon>Cyanophyceae</taxon>
        <taxon>Synechococcales</taxon>
        <taxon>Prochlorococcaceae</taxon>
        <taxon>Prochlorococcus</taxon>
    </lineage>
</organism>
<dbReference type="InterPro" id="IPR055270">
    <property type="entry name" value="Glyco_tran_10_C"/>
</dbReference>
<keyword evidence="2" id="KW-0328">Glycosyltransferase</keyword>
<evidence type="ECO:0000313" key="6">
    <source>
        <dbReference type="Proteomes" id="UP000001589"/>
    </source>
</evidence>
<dbReference type="OrthoDB" id="9791032at2"/>
<dbReference type="Pfam" id="PF00852">
    <property type="entry name" value="Glyco_transf_10"/>
    <property type="match status" value="1"/>
</dbReference>
<dbReference type="Proteomes" id="UP000001589">
    <property type="component" value="Chromosome"/>
</dbReference>
<dbReference type="KEGG" id="pmc:P9515_13921"/>
<evidence type="ECO:0000256" key="3">
    <source>
        <dbReference type="ARBA" id="ARBA00022679"/>
    </source>
</evidence>
<reference evidence="5 6" key="1">
    <citation type="journal article" date="2007" name="PLoS Genet.">
        <title>Patterns and implications of gene gain and loss in the evolution of Prochlorococcus.</title>
        <authorList>
            <person name="Kettler G.C."/>
            <person name="Martiny A.C."/>
            <person name="Huang K."/>
            <person name="Zucker J."/>
            <person name="Coleman M.L."/>
            <person name="Rodrigue S."/>
            <person name="Chen F."/>
            <person name="Lapidus A."/>
            <person name="Ferriera S."/>
            <person name="Johnson J."/>
            <person name="Steglich C."/>
            <person name="Church G.M."/>
            <person name="Richardson P."/>
            <person name="Chisholm S.W."/>
        </authorList>
    </citation>
    <scope>NUCLEOTIDE SEQUENCE [LARGE SCALE GENOMIC DNA]</scope>
    <source>
        <strain evidence="5 6">MIT 9515</strain>
    </source>
</reference>
<protein>
    <recommendedName>
        <fullName evidence="4">Fucosyltransferase C-terminal domain-containing protein</fullName>
    </recommendedName>
</protein>
<dbReference type="EMBL" id="CP000552">
    <property type="protein sequence ID" value="ABM72599.1"/>
    <property type="molecule type" value="Genomic_DNA"/>
</dbReference>
<dbReference type="STRING" id="167542.P9515_13921"/>
<feature type="domain" description="Fucosyltransferase C-terminal" evidence="4">
    <location>
        <begin position="136"/>
        <end position="331"/>
    </location>
</feature>
<dbReference type="eggNOG" id="COG0457">
    <property type="taxonomic scope" value="Bacteria"/>
</dbReference>
<dbReference type="GeneID" id="60201417"/>
<gene>
    <name evidence="5" type="ordered locus">P9515_13921</name>
</gene>
<dbReference type="GO" id="GO:0008417">
    <property type="term" value="F:fucosyltransferase activity"/>
    <property type="evidence" value="ECO:0007669"/>
    <property type="project" value="InterPro"/>
</dbReference>
<dbReference type="PANTHER" id="PTHR11929">
    <property type="entry name" value="ALPHA- 1,3 -FUCOSYLTRANSFERASE"/>
    <property type="match status" value="1"/>
</dbReference>
<evidence type="ECO:0000313" key="5">
    <source>
        <dbReference type="EMBL" id="ABM72599.1"/>
    </source>
</evidence>
<dbReference type="Gene3D" id="3.40.50.11660">
    <property type="entry name" value="Glycosyl transferase family 10, C-terminal domain"/>
    <property type="match status" value="1"/>
</dbReference>
<keyword evidence="3" id="KW-0808">Transferase</keyword>